<dbReference type="WBParaSite" id="SBAD_0001171101-mRNA-1">
    <property type="protein sequence ID" value="SBAD_0001171101-mRNA-1"/>
    <property type="gene ID" value="SBAD_0001171101"/>
</dbReference>
<feature type="compositionally biased region" description="Low complexity" evidence="1">
    <location>
        <begin position="449"/>
        <end position="459"/>
    </location>
</feature>
<evidence type="ECO:0000313" key="2">
    <source>
        <dbReference type="EMBL" id="VDP39172.1"/>
    </source>
</evidence>
<keyword evidence="3" id="KW-1185">Reference proteome</keyword>
<proteinExistence type="predicted"/>
<dbReference type="InterPro" id="IPR026180">
    <property type="entry name" value="NSL1"/>
</dbReference>
<evidence type="ECO:0000256" key="1">
    <source>
        <dbReference type="SAM" id="MobiDB-lite"/>
    </source>
</evidence>
<evidence type="ECO:0000313" key="4">
    <source>
        <dbReference type="WBParaSite" id="SBAD_0001171101-mRNA-1"/>
    </source>
</evidence>
<evidence type="ECO:0000313" key="3">
    <source>
        <dbReference type="Proteomes" id="UP000270296"/>
    </source>
</evidence>
<dbReference type="AlphaFoldDB" id="A0A183J629"/>
<organism evidence="4">
    <name type="scientific">Soboliphyme baturini</name>
    <dbReference type="NCBI Taxonomy" id="241478"/>
    <lineage>
        <taxon>Eukaryota</taxon>
        <taxon>Metazoa</taxon>
        <taxon>Ecdysozoa</taxon>
        <taxon>Nematoda</taxon>
        <taxon>Enoplea</taxon>
        <taxon>Dorylaimia</taxon>
        <taxon>Dioctophymatida</taxon>
        <taxon>Dioctophymatoidea</taxon>
        <taxon>Soboliphymatidae</taxon>
        <taxon>Soboliphyme</taxon>
    </lineage>
</organism>
<feature type="region of interest" description="Disordered" evidence="1">
    <location>
        <begin position="440"/>
        <end position="485"/>
    </location>
</feature>
<dbReference type="OrthoDB" id="6022640at2759"/>
<feature type="region of interest" description="Disordered" evidence="1">
    <location>
        <begin position="1"/>
        <end position="43"/>
    </location>
</feature>
<sequence length="524" mass="59676">MSTDGEGRAEEIRPAAEEEEPKTSEASSSDLVVNTGTSEKSSDSKTLSTWHILFSRQKRAEEGMAKLRTFFNEARYERSFRETVFQLSEFLKLHRRQPPQESAPTPLQPFVVADDAATKAIVTNRLRSLMSNEKLSQQLESLFGAEQFSREQFRCEPLRGISVDELSSLLQKFQNYEKMIQLLPADSSFTNDLVVAAATATTDFDSDDEMTCSSLHCHITDLTKTIDSDVTASSSDDEKDVGHRHDLMLDYFLERAWIGSRWKWLQSQVADLEYRIRQSVEICKYTKVYSSPQNSPIPCFGDGFAQCDSLIEFEYLPRRDKVIWLDPATHPVLRHQSKLAPGIDKLLLARWKKATEPRNLLSKRLTHALYMRTSNVLQNQKESFRRANKSLFAVDSEKAKRRYTRRYFGGHSSEKQLATGFKFRAEKPYRIARLARNSTRTSFMRRRQAAATRNNTATNIHKEDAPSSSSSSAATASSRPSTSTFRHKTVLTHNYDLDDVVIDLKITPAQGVQKLPYKEIITPA</sequence>
<feature type="compositionally biased region" description="Basic and acidic residues" evidence="1">
    <location>
        <begin position="1"/>
        <end position="16"/>
    </location>
</feature>
<reference evidence="2 3" key="2">
    <citation type="submission" date="2018-11" db="EMBL/GenBank/DDBJ databases">
        <authorList>
            <consortium name="Pathogen Informatics"/>
        </authorList>
    </citation>
    <scope>NUCLEOTIDE SEQUENCE [LARGE SCALE GENOMIC DNA]</scope>
</reference>
<reference evidence="4" key="1">
    <citation type="submission" date="2016-06" db="UniProtKB">
        <authorList>
            <consortium name="WormBaseParasite"/>
        </authorList>
    </citation>
    <scope>IDENTIFICATION</scope>
</reference>
<gene>
    <name evidence="2" type="ORF">SBAD_LOCUS11326</name>
</gene>
<protein>
    <submittedName>
        <fullName evidence="4">PH domain-containing protein</fullName>
    </submittedName>
</protein>
<dbReference type="GO" id="GO:0044545">
    <property type="term" value="C:NSL complex"/>
    <property type="evidence" value="ECO:0007669"/>
    <property type="project" value="TreeGrafter"/>
</dbReference>
<accession>A0A183J629</accession>
<dbReference type="PANTHER" id="PTHR22443">
    <property type="entry name" value="NON-SPECIFIC LETHAL 1, ISOFORM M"/>
    <property type="match status" value="1"/>
</dbReference>
<feature type="compositionally biased region" description="Low complexity" evidence="1">
    <location>
        <begin position="466"/>
        <end position="484"/>
    </location>
</feature>
<dbReference type="GO" id="GO:0035035">
    <property type="term" value="F:histone acetyltransferase binding"/>
    <property type="evidence" value="ECO:0007669"/>
    <property type="project" value="TreeGrafter"/>
</dbReference>
<dbReference type="EMBL" id="UZAM01015464">
    <property type="protein sequence ID" value="VDP39172.1"/>
    <property type="molecule type" value="Genomic_DNA"/>
</dbReference>
<name>A0A183J629_9BILA</name>
<dbReference type="PANTHER" id="PTHR22443:SF18">
    <property type="entry name" value="NON-SPECIFIC LETHAL 1, ISOFORM M"/>
    <property type="match status" value="1"/>
</dbReference>
<feature type="compositionally biased region" description="Polar residues" evidence="1">
    <location>
        <begin position="24"/>
        <end position="43"/>
    </location>
</feature>
<dbReference type="Proteomes" id="UP000270296">
    <property type="component" value="Unassembled WGS sequence"/>
</dbReference>